<dbReference type="Gene3D" id="4.10.240.10">
    <property type="entry name" value="Zn(2)-C6 fungal-type DNA-binding domain"/>
    <property type="match status" value="1"/>
</dbReference>
<dbReference type="PANTHER" id="PTHR47425:SF2">
    <property type="entry name" value="FARB-RELATED"/>
    <property type="match status" value="1"/>
</dbReference>
<dbReference type="EMBL" id="PPTA01000010">
    <property type="protein sequence ID" value="TFB00734.1"/>
    <property type="molecule type" value="Genomic_DNA"/>
</dbReference>
<evidence type="ECO:0000256" key="3">
    <source>
        <dbReference type="SAM" id="MobiDB-lite"/>
    </source>
</evidence>
<protein>
    <recommendedName>
        <fullName evidence="5">Zn(2)-C6 fungal-type domain-containing protein</fullName>
    </recommendedName>
</protein>
<dbReference type="SMART" id="SM00906">
    <property type="entry name" value="Fungal_trans"/>
    <property type="match status" value="1"/>
</dbReference>
<dbReference type="PANTHER" id="PTHR47425">
    <property type="entry name" value="FARB-RELATED"/>
    <property type="match status" value="1"/>
</dbReference>
<dbReference type="Proteomes" id="UP001642720">
    <property type="component" value="Unassembled WGS sequence"/>
</dbReference>
<name>A0ABY2GZ77_9HYPO</name>
<evidence type="ECO:0000313" key="7">
    <source>
        <dbReference type="Proteomes" id="UP001642720"/>
    </source>
</evidence>
<comment type="caution">
    <text evidence="6">The sequence shown here is derived from an EMBL/GenBank/DDBJ whole genome shotgun (WGS) entry which is preliminary data.</text>
</comment>
<feature type="region of interest" description="Disordered" evidence="3">
    <location>
        <begin position="686"/>
        <end position="713"/>
    </location>
</feature>
<keyword evidence="1" id="KW-0479">Metal-binding</keyword>
<dbReference type="RefSeq" id="XP_073556935.1">
    <property type="nucleotide sequence ID" value="XM_073704706.1"/>
</dbReference>
<dbReference type="SMART" id="SM00066">
    <property type="entry name" value="GAL4"/>
    <property type="match status" value="1"/>
</dbReference>
<dbReference type="CDD" id="cd00067">
    <property type="entry name" value="GAL4"/>
    <property type="match status" value="1"/>
</dbReference>
<evidence type="ECO:0000256" key="2">
    <source>
        <dbReference type="ARBA" id="ARBA00023242"/>
    </source>
</evidence>
<evidence type="ECO:0000313" key="6">
    <source>
        <dbReference type="EMBL" id="TFB00734.1"/>
    </source>
</evidence>
<dbReference type="SUPFAM" id="SSF57701">
    <property type="entry name" value="Zn2/Cys6 DNA-binding domain"/>
    <property type="match status" value="1"/>
</dbReference>
<keyword evidence="4" id="KW-1133">Transmembrane helix</keyword>
<dbReference type="PROSITE" id="PS50048">
    <property type="entry name" value="ZN2_CY6_FUNGAL_2"/>
    <property type="match status" value="1"/>
</dbReference>
<accession>A0ABY2GZ77</accession>
<evidence type="ECO:0000259" key="5">
    <source>
        <dbReference type="PROSITE" id="PS50048"/>
    </source>
</evidence>
<dbReference type="GeneID" id="300579156"/>
<feature type="transmembrane region" description="Helical" evidence="4">
    <location>
        <begin position="240"/>
        <end position="260"/>
    </location>
</feature>
<evidence type="ECO:0000256" key="1">
    <source>
        <dbReference type="ARBA" id="ARBA00022723"/>
    </source>
</evidence>
<feature type="domain" description="Zn(2)-C6 fungal-type" evidence="5">
    <location>
        <begin position="9"/>
        <end position="41"/>
    </location>
</feature>
<keyword evidence="4" id="KW-0812">Transmembrane</keyword>
<dbReference type="InterPro" id="IPR001138">
    <property type="entry name" value="Zn2Cys6_DnaBD"/>
</dbReference>
<dbReference type="InterPro" id="IPR007219">
    <property type="entry name" value="XnlR_reg_dom"/>
</dbReference>
<keyword evidence="4" id="KW-0472">Membrane</keyword>
<evidence type="ECO:0000256" key="4">
    <source>
        <dbReference type="SAM" id="Phobius"/>
    </source>
</evidence>
<reference evidence="6 7" key="1">
    <citation type="submission" date="2018-01" db="EMBL/GenBank/DDBJ databases">
        <title>Genome characterization of the sugarcane-associated fungus Trichoderma ghanense CCMA-1212 and their application in lignocelulose bioconversion.</title>
        <authorList>
            <person name="Steindorff A.S."/>
            <person name="Mendes T.D."/>
            <person name="Vilela E.S.D."/>
            <person name="Rodrigues D.S."/>
            <person name="Formighieri E.F."/>
            <person name="Melo I.S."/>
            <person name="Favaro L.C.L."/>
        </authorList>
    </citation>
    <scope>NUCLEOTIDE SEQUENCE [LARGE SCALE GENOMIC DNA]</scope>
    <source>
        <strain evidence="6 7">CCMA-1212</strain>
    </source>
</reference>
<dbReference type="CDD" id="cd12148">
    <property type="entry name" value="fungal_TF_MHR"/>
    <property type="match status" value="1"/>
</dbReference>
<feature type="compositionally biased region" description="Polar residues" evidence="3">
    <location>
        <begin position="687"/>
        <end position="696"/>
    </location>
</feature>
<keyword evidence="2" id="KW-0539">Nucleus</keyword>
<keyword evidence="7" id="KW-1185">Reference proteome</keyword>
<dbReference type="Pfam" id="PF04082">
    <property type="entry name" value="Fungal_trans"/>
    <property type="match status" value="1"/>
</dbReference>
<proteinExistence type="predicted"/>
<sequence length="776" mass="86952">MPRRRASKACLHCRQRKVRCDVTLRGVPCLNCQLDHQCCAVQERKSKRWLSNSKHALHKEAGSIIEGISTGRANDNPSGIDSIDQWAKRLSALTPVSLRESPIGTFNAPQNDAKSCGSPCINLDGFSPRTAFTISKLHTGSQKSEKSGACDALTDQPTGKVDGAVYTNFETLPFVRSPDLAHVSALDYRFMQLNGCFDVPPMPILNEFVRIFFLHVHPIIPLLDEGEFWDSYSCANERKISLLVFQAMIFAACAFIPGAIAEATGFDCPRAATAAFYKKAKILYDFEIESDPLSLGQAALLLTFWPGSLRPGPSKQNSQWLSKAIGHAKSLRAHHLTSNTGRDKLPNIPASTRILLRRLWWCCYIRDRIIALALRRTLRIPEKYPTLELEDFENEIHRSRVYNAESKRLFFDIFLQISKLCVVVTDLLKLCSVSEHGLECEASISVTDRHEAIANCTAQLQEWYDGARQRFPDDAEQPGIRPHFVIIQTNLMFTYYFAAKLAIFHQEIFYAVRDSENASGEGPYATLEGKSGQVRDAVDNVIKHLANPVRLGLAQYLPISVVAFLAMPLMMQIINAKVMARGVANARAEVHRQQLHSLISLIKQCHPRLDGVDSVCVTIRRLTDLAQARFISGSASQITECLDLIDHNPLEYLRLFLNLDLNLSNATMLENVEFLELREELLRINKDSSGTEQTPSVAVDSKPSPASTEQDECDWNYPETKAELPVDVDDSFLDIDQLLSGDGPLEVDSGLIDLEPQFLMNQQMEWEMDAWLLGET</sequence>
<organism evidence="6 7">
    <name type="scientific">Trichoderma ghanense</name>
    <dbReference type="NCBI Taxonomy" id="65468"/>
    <lineage>
        <taxon>Eukaryota</taxon>
        <taxon>Fungi</taxon>
        <taxon>Dikarya</taxon>
        <taxon>Ascomycota</taxon>
        <taxon>Pezizomycotina</taxon>
        <taxon>Sordariomycetes</taxon>
        <taxon>Hypocreomycetidae</taxon>
        <taxon>Hypocreales</taxon>
        <taxon>Hypocreaceae</taxon>
        <taxon>Trichoderma</taxon>
    </lineage>
</organism>
<dbReference type="InterPro" id="IPR036864">
    <property type="entry name" value="Zn2-C6_fun-type_DNA-bd_sf"/>
</dbReference>
<dbReference type="InterPro" id="IPR052761">
    <property type="entry name" value="Fungal_Detox/Toxin_TFs"/>
</dbReference>
<gene>
    <name evidence="6" type="ORF">CCMA1212_007539</name>
</gene>